<evidence type="ECO:0000256" key="3">
    <source>
        <dbReference type="ARBA" id="ARBA00011984"/>
    </source>
</evidence>
<keyword evidence="5" id="KW-0519">Myristate</keyword>
<dbReference type="AlphaFoldDB" id="A0A6A7G637"/>
<dbReference type="GO" id="GO:0016192">
    <property type="term" value="P:vesicle-mediated transport"/>
    <property type="evidence" value="ECO:0007669"/>
    <property type="project" value="UniProtKB-KW"/>
</dbReference>
<evidence type="ECO:0000256" key="4">
    <source>
        <dbReference type="ARBA" id="ARBA00022448"/>
    </source>
</evidence>
<dbReference type="Gene3D" id="3.40.50.300">
    <property type="entry name" value="P-loop containing nucleotide triphosphate hydrolases"/>
    <property type="match status" value="1"/>
</dbReference>
<dbReference type="InterPro" id="IPR006689">
    <property type="entry name" value="Small_GTPase_ARF/SAR"/>
</dbReference>
<dbReference type="GO" id="GO:0046872">
    <property type="term" value="F:metal ion binding"/>
    <property type="evidence" value="ECO:0007669"/>
    <property type="project" value="UniProtKB-KW"/>
</dbReference>
<feature type="binding site" evidence="13">
    <location>
        <begin position="132"/>
        <end position="135"/>
    </location>
    <ligand>
        <name>GTP</name>
        <dbReference type="ChEBI" id="CHEBI:37565"/>
    </ligand>
</feature>
<feature type="binding site" evidence="13">
    <location>
        <position position="70"/>
    </location>
    <ligand>
        <name>GTP</name>
        <dbReference type="ChEBI" id="CHEBI:37565"/>
    </ligand>
</feature>
<evidence type="ECO:0000256" key="9">
    <source>
        <dbReference type="ARBA" id="ARBA00023034"/>
    </source>
</evidence>
<dbReference type="PROSITE" id="PS51417">
    <property type="entry name" value="ARF"/>
    <property type="match status" value="1"/>
</dbReference>
<evidence type="ECO:0000256" key="14">
    <source>
        <dbReference type="PIRSR" id="PIRSR606689-2"/>
    </source>
</evidence>
<keyword evidence="14" id="KW-0479">Metal-binding</keyword>
<evidence type="ECO:0000256" key="13">
    <source>
        <dbReference type="PIRSR" id="PIRSR606689-1"/>
    </source>
</evidence>
<comment type="subcellular location">
    <subcellularLocation>
        <location evidence="1">Golgi apparatus membrane</location>
        <topology evidence="1">Lipid-anchor</topology>
        <orientation evidence="1">Cytoplasmic side</orientation>
    </subcellularLocation>
</comment>
<dbReference type="GO" id="GO:0051649">
    <property type="term" value="P:establishment of localization in cell"/>
    <property type="evidence" value="ECO:0007669"/>
    <property type="project" value="UniProtKB-ARBA"/>
</dbReference>
<keyword evidence="6 13" id="KW-0547">Nucleotide-binding</keyword>
<feature type="binding site" evidence="13">
    <location>
        <begin position="24"/>
        <end position="31"/>
    </location>
    <ligand>
        <name>GTP</name>
        <dbReference type="ChEBI" id="CHEBI:37565"/>
    </ligand>
</feature>
<proteinExistence type="evidence at transcript level"/>
<dbReference type="SMART" id="SM00177">
    <property type="entry name" value="ARF"/>
    <property type="match status" value="1"/>
</dbReference>
<evidence type="ECO:0000256" key="15">
    <source>
        <dbReference type="RuleBase" id="RU003925"/>
    </source>
</evidence>
<evidence type="ECO:0000256" key="5">
    <source>
        <dbReference type="ARBA" id="ARBA00022707"/>
    </source>
</evidence>
<dbReference type="GO" id="GO:0003925">
    <property type="term" value="F:G protein activity"/>
    <property type="evidence" value="ECO:0007669"/>
    <property type="project" value="UniProtKB-EC"/>
</dbReference>
<keyword evidence="14" id="KW-0460">Magnesium</keyword>
<dbReference type="EC" id="3.6.5.2" evidence="3"/>
<dbReference type="EMBL" id="IACT01006552">
    <property type="protein sequence ID" value="LAC25682.1"/>
    <property type="molecule type" value="mRNA"/>
</dbReference>
<evidence type="ECO:0000256" key="1">
    <source>
        <dbReference type="ARBA" id="ARBA00004444"/>
    </source>
</evidence>
<organism evidence="16">
    <name type="scientific">Hirondellea gigas</name>
    <dbReference type="NCBI Taxonomy" id="1518452"/>
    <lineage>
        <taxon>Eukaryota</taxon>
        <taxon>Metazoa</taxon>
        <taxon>Ecdysozoa</taxon>
        <taxon>Arthropoda</taxon>
        <taxon>Crustacea</taxon>
        <taxon>Multicrustacea</taxon>
        <taxon>Malacostraca</taxon>
        <taxon>Eumalacostraca</taxon>
        <taxon>Peracarida</taxon>
        <taxon>Amphipoda</taxon>
        <taxon>Amphilochidea</taxon>
        <taxon>Lysianassida</taxon>
        <taxon>Lysianassidira</taxon>
        <taxon>Lysianassoidea</taxon>
        <taxon>Lysianassidae</taxon>
        <taxon>Hirondellea</taxon>
    </lineage>
</organism>
<feature type="binding site" evidence="14">
    <location>
        <position position="48"/>
    </location>
    <ligand>
        <name>Mg(2+)</name>
        <dbReference type="ChEBI" id="CHEBI:18420"/>
    </ligand>
</feature>
<keyword evidence="10 13" id="KW-0342">GTP-binding</keyword>
<evidence type="ECO:0000256" key="12">
    <source>
        <dbReference type="ARBA" id="ARBA00048098"/>
    </source>
</evidence>
<evidence type="ECO:0000256" key="7">
    <source>
        <dbReference type="ARBA" id="ARBA00022892"/>
    </source>
</evidence>
<keyword evidence="7" id="KW-0931">ER-Golgi transport</keyword>
<sequence length="189" mass="21443">MGGFFSHVWAQLFAPSEMRILMVGLDCAGKTTILYELKLGKSTETIPTIGFNVETVTFQNIKFTVWDIGGQEKIRPIWRYYAEGCRGVIFVVDSTDIDRISMNDQQSSAEEELHRMFNEPSLKDAVLLIMANKQDLKGALSVQELKEKLSLHTLHHELHVQETCAITGDGLREGLTWMANALSRQKRRN</sequence>
<keyword evidence="9" id="KW-0333">Golgi apparatus</keyword>
<dbReference type="NCBIfam" id="TIGR00231">
    <property type="entry name" value="small_GTP"/>
    <property type="match status" value="1"/>
</dbReference>
<evidence type="ECO:0000256" key="2">
    <source>
        <dbReference type="ARBA" id="ARBA00010290"/>
    </source>
</evidence>
<dbReference type="Pfam" id="PF00025">
    <property type="entry name" value="Arf"/>
    <property type="match status" value="1"/>
</dbReference>
<comment type="catalytic activity">
    <reaction evidence="12">
        <text>GTP + H2O = GDP + phosphate + H(+)</text>
        <dbReference type="Rhea" id="RHEA:19669"/>
        <dbReference type="ChEBI" id="CHEBI:15377"/>
        <dbReference type="ChEBI" id="CHEBI:15378"/>
        <dbReference type="ChEBI" id="CHEBI:37565"/>
        <dbReference type="ChEBI" id="CHEBI:43474"/>
        <dbReference type="ChEBI" id="CHEBI:58189"/>
        <dbReference type="EC" id="3.6.5.2"/>
    </reaction>
</comment>
<evidence type="ECO:0000256" key="6">
    <source>
        <dbReference type="ARBA" id="ARBA00022741"/>
    </source>
</evidence>
<evidence type="ECO:0000313" key="16">
    <source>
        <dbReference type="EMBL" id="LAC25682.1"/>
    </source>
</evidence>
<name>A0A6A7G637_9CRUS</name>
<dbReference type="CDD" id="cd00878">
    <property type="entry name" value="Arf_Arl"/>
    <property type="match status" value="1"/>
</dbReference>
<dbReference type="GO" id="GO:0015031">
    <property type="term" value="P:protein transport"/>
    <property type="evidence" value="ECO:0007669"/>
    <property type="project" value="UniProtKB-KW"/>
</dbReference>
<keyword evidence="8" id="KW-0653">Protein transport</keyword>
<dbReference type="SMART" id="SM00175">
    <property type="entry name" value="RAB"/>
    <property type="match status" value="1"/>
</dbReference>
<reference evidence="16" key="1">
    <citation type="submission" date="2017-11" db="EMBL/GenBank/DDBJ databases">
        <title>The sensing device of the deep-sea amphipod.</title>
        <authorList>
            <person name="Kobayashi H."/>
            <person name="Nagahama T."/>
            <person name="Arai W."/>
            <person name="Sasagawa Y."/>
            <person name="Umeda M."/>
            <person name="Hayashi T."/>
            <person name="Nikaido I."/>
            <person name="Watanabe H."/>
            <person name="Oguri K."/>
            <person name="Kitazato H."/>
            <person name="Fujioka K."/>
            <person name="Kido Y."/>
            <person name="Takami H."/>
        </authorList>
    </citation>
    <scope>NUCLEOTIDE SEQUENCE</scope>
    <source>
        <tissue evidence="16">Whole body</tissue>
    </source>
</reference>
<dbReference type="GO" id="GO:0000139">
    <property type="term" value="C:Golgi membrane"/>
    <property type="evidence" value="ECO:0007669"/>
    <property type="project" value="UniProtKB-SubCell"/>
</dbReference>
<protein>
    <recommendedName>
        <fullName evidence="3">small monomeric GTPase</fullName>
        <ecNumber evidence="3">3.6.5.2</ecNumber>
    </recommendedName>
</protein>
<dbReference type="FunFam" id="3.40.50.300:FF:003500">
    <property type="entry name" value="ADP-ribosylation factor 1"/>
    <property type="match status" value="1"/>
</dbReference>
<evidence type="ECO:0000256" key="11">
    <source>
        <dbReference type="ARBA" id="ARBA00023288"/>
    </source>
</evidence>
<accession>A0A6A7G637</accession>
<dbReference type="SMART" id="SM00178">
    <property type="entry name" value="SAR"/>
    <property type="match status" value="1"/>
</dbReference>
<dbReference type="InterPro" id="IPR005225">
    <property type="entry name" value="Small_GTP-bd"/>
</dbReference>
<dbReference type="GO" id="GO:0005525">
    <property type="term" value="F:GTP binding"/>
    <property type="evidence" value="ECO:0007669"/>
    <property type="project" value="UniProtKB-KW"/>
</dbReference>
<feature type="binding site" evidence="14">
    <location>
        <position position="31"/>
    </location>
    <ligand>
        <name>Mg(2+)</name>
        <dbReference type="ChEBI" id="CHEBI:18420"/>
    </ligand>
</feature>
<evidence type="ECO:0000256" key="8">
    <source>
        <dbReference type="ARBA" id="ARBA00022927"/>
    </source>
</evidence>
<evidence type="ECO:0000256" key="10">
    <source>
        <dbReference type="ARBA" id="ARBA00023134"/>
    </source>
</evidence>
<dbReference type="PANTHER" id="PTHR11711">
    <property type="entry name" value="ADP RIBOSYLATION FACTOR-RELATED"/>
    <property type="match status" value="1"/>
</dbReference>
<dbReference type="InterPro" id="IPR027417">
    <property type="entry name" value="P-loop_NTPase"/>
</dbReference>
<dbReference type="SUPFAM" id="SSF52540">
    <property type="entry name" value="P-loop containing nucleoside triphosphate hydrolases"/>
    <property type="match status" value="1"/>
</dbReference>
<dbReference type="InterPro" id="IPR024156">
    <property type="entry name" value="Small_GTPase_ARF"/>
</dbReference>
<keyword evidence="11" id="KW-0449">Lipoprotein</keyword>
<keyword evidence="4" id="KW-0813">Transport</keyword>
<comment type="similarity">
    <text evidence="2 15">Belongs to the small GTPase superfamily. Arf family.</text>
</comment>
<dbReference type="PRINTS" id="PR00328">
    <property type="entry name" value="SAR1GTPBP"/>
</dbReference>